<dbReference type="Proteomes" id="UP000504882">
    <property type="component" value="Unassembled WGS sequence"/>
</dbReference>
<evidence type="ECO:0000313" key="6">
    <source>
        <dbReference type="EMBL" id="TDE90012.1"/>
    </source>
</evidence>
<dbReference type="InterPro" id="IPR050202">
    <property type="entry name" value="Cyt/Deoxycyt_deaminase"/>
</dbReference>
<protein>
    <submittedName>
        <fullName evidence="6">ASCH domain-containing protein</fullName>
    </submittedName>
</protein>
<dbReference type="PROSITE" id="PS51747">
    <property type="entry name" value="CYT_DCMP_DEAMINASES_2"/>
    <property type="match status" value="1"/>
</dbReference>
<dbReference type="Pfam" id="PF00383">
    <property type="entry name" value="dCMP_cyt_deam_1"/>
    <property type="match status" value="1"/>
</dbReference>
<dbReference type="Pfam" id="PF04266">
    <property type="entry name" value="ASCH"/>
    <property type="match status" value="1"/>
</dbReference>
<reference evidence="6 7" key="1">
    <citation type="submission" date="2019-03" db="EMBL/GenBank/DDBJ databases">
        <title>Genomic features of bacteria from cold environments.</title>
        <authorList>
            <person name="Shen L."/>
        </authorList>
    </citation>
    <scope>NUCLEOTIDE SEQUENCE [LARGE SCALE GENOMIC DNA]</scope>
    <source>
        <strain evidence="7">T3246-1</strain>
    </source>
</reference>
<dbReference type="CDD" id="cd01283">
    <property type="entry name" value="cytidine_deaminase"/>
    <property type="match status" value="1"/>
</dbReference>
<comment type="similarity">
    <text evidence="1">Belongs to the cytidine and deoxycytidylate deaminase family.</text>
</comment>
<evidence type="ECO:0000256" key="2">
    <source>
        <dbReference type="ARBA" id="ARBA00022723"/>
    </source>
</evidence>
<organism evidence="6 7">
    <name type="scientific">Occultella glacieicola</name>
    <dbReference type="NCBI Taxonomy" id="2518684"/>
    <lineage>
        <taxon>Bacteria</taxon>
        <taxon>Bacillati</taxon>
        <taxon>Actinomycetota</taxon>
        <taxon>Actinomycetes</taxon>
        <taxon>Micrococcales</taxon>
        <taxon>Ruaniaceae</taxon>
        <taxon>Occultella</taxon>
    </lineage>
</organism>
<dbReference type="Gene3D" id="2.30.130.30">
    <property type="entry name" value="Hypothetical protein"/>
    <property type="match status" value="1"/>
</dbReference>
<evidence type="ECO:0000259" key="5">
    <source>
        <dbReference type="PROSITE" id="PS51747"/>
    </source>
</evidence>
<dbReference type="PROSITE" id="PS00903">
    <property type="entry name" value="CYT_DCMP_DEAMINASES_1"/>
    <property type="match status" value="1"/>
</dbReference>
<keyword evidence="7" id="KW-1185">Reference proteome</keyword>
<feature type="domain" description="CMP/dCMP-type deaminase" evidence="5">
    <location>
        <begin position="5"/>
        <end position="128"/>
    </location>
</feature>
<dbReference type="InterPro" id="IPR015947">
    <property type="entry name" value="PUA-like_sf"/>
</dbReference>
<evidence type="ECO:0000256" key="3">
    <source>
        <dbReference type="ARBA" id="ARBA00022801"/>
    </source>
</evidence>
<dbReference type="InterPro" id="IPR016192">
    <property type="entry name" value="APOBEC/CMP_deaminase_Zn-bd"/>
</dbReference>
<dbReference type="RefSeq" id="WP_133109267.1">
    <property type="nucleotide sequence ID" value="NZ_SMNA01000010.1"/>
</dbReference>
<evidence type="ECO:0000256" key="4">
    <source>
        <dbReference type="ARBA" id="ARBA00022833"/>
    </source>
</evidence>
<dbReference type="PANTHER" id="PTHR11644">
    <property type="entry name" value="CYTIDINE DEAMINASE"/>
    <property type="match status" value="1"/>
</dbReference>
<proteinExistence type="inferred from homology"/>
<dbReference type="EMBL" id="SMNA01000010">
    <property type="protein sequence ID" value="TDE90012.1"/>
    <property type="molecule type" value="Genomic_DNA"/>
</dbReference>
<accession>A0ABY2DZN1</accession>
<evidence type="ECO:0000256" key="1">
    <source>
        <dbReference type="ARBA" id="ARBA00006576"/>
    </source>
</evidence>
<dbReference type="InterPro" id="IPR002125">
    <property type="entry name" value="CMP_dCMP_dom"/>
</dbReference>
<dbReference type="InterPro" id="IPR007374">
    <property type="entry name" value="ASCH_domain"/>
</dbReference>
<comment type="caution">
    <text evidence="6">The sequence shown here is derived from an EMBL/GenBank/DDBJ whole genome shotgun (WGS) entry which is preliminary data.</text>
</comment>
<sequence length="239" mass="25476">MDLLEPERRVVDAAVALAGRLGADLNHTVAAAVMDTRGRIHTGVNVYHFTGGPCAELVALGVAAAADAGPLLTIAAAGDGGRGVIEPCGRCRQVLVELHPDILVAVPAANGPELRTLRALLPQTYNHRDARPARLVRFNKRYYDDVATGRKTVTVRHDDPVAVGPALLVFEDDPPRTLAGEVHSVASHRLDLLRPEEAGVDSPESLERLREGLRGHYPDLAPTATVEVVRFGVRGDPVG</sequence>
<dbReference type="SUPFAM" id="SSF88697">
    <property type="entry name" value="PUA domain-like"/>
    <property type="match status" value="1"/>
</dbReference>
<dbReference type="SMART" id="SM01022">
    <property type="entry name" value="ASCH"/>
    <property type="match status" value="1"/>
</dbReference>
<dbReference type="Gene3D" id="3.40.140.10">
    <property type="entry name" value="Cytidine Deaminase, domain 2"/>
    <property type="match status" value="1"/>
</dbReference>
<dbReference type="InterPro" id="IPR016193">
    <property type="entry name" value="Cytidine_deaminase-like"/>
</dbReference>
<keyword evidence="4" id="KW-0862">Zinc</keyword>
<keyword evidence="3" id="KW-0378">Hydrolase</keyword>
<dbReference type="PANTHER" id="PTHR11644:SF2">
    <property type="entry name" value="CYTIDINE DEAMINASE"/>
    <property type="match status" value="1"/>
</dbReference>
<keyword evidence="2" id="KW-0479">Metal-binding</keyword>
<evidence type="ECO:0000313" key="7">
    <source>
        <dbReference type="Proteomes" id="UP000504882"/>
    </source>
</evidence>
<dbReference type="SUPFAM" id="SSF53927">
    <property type="entry name" value="Cytidine deaminase-like"/>
    <property type="match status" value="1"/>
</dbReference>
<gene>
    <name evidence="6" type="ORF">EXU48_19000</name>
</gene>
<name>A0ABY2DZN1_9MICO</name>